<dbReference type="InterPro" id="IPR042208">
    <property type="entry name" value="D-ser_dehydrat-like_sf"/>
</dbReference>
<comment type="similarity">
    <text evidence="1">Belongs to the DSD1 family.</text>
</comment>
<evidence type="ECO:0000256" key="1">
    <source>
        <dbReference type="ARBA" id="ARBA00005323"/>
    </source>
</evidence>
<dbReference type="RefSeq" id="WP_206708851.1">
    <property type="nucleotide sequence ID" value="NZ_CP059066.1"/>
</dbReference>
<dbReference type="Pfam" id="PF14031">
    <property type="entry name" value="D-ser_dehydrat"/>
    <property type="match status" value="1"/>
</dbReference>
<dbReference type="InterPro" id="IPR051466">
    <property type="entry name" value="D-amino_acid_metab_enzyme"/>
</dbReference>
<dbReference type="AlphaFoldDB" id="A0A8A0RN60"/>
<dbReference type="EC" id="4.1.2.42" evidence="4"/>
<organism evidence="4 5">
    <name type="scientific">Koleobacter methoxysyntrophicus</name>
    <dbReference type="NCBI Taxonomy" id="2751313"/>
    <lineage>
        <taxon>Bacteria</taxon>
        <taxon>Bacillati</taxon>
        <taxon>Bacillota</taxon>
        <taxon>Clostridia</taxon>
        <taxon>Koleobacterales</taxon>
        <taxon>Koleobacteraceae</taxon>
        <taxon>Koleobacter</taxon>
    </lineage>
</organism>
<dbReference type="GO" id="GO:0036088">
    <property type="term" value="P:D-serine catabolic process"/>
    <property type="evidence" value="ECO:0007669"/>
    <property type="project" value="TreeGrafter"/>
</dbReference>
<keyword evidence="2 4" id="KW-0456">Lyase</keyword>
<dbReference type="KEGG" id="kme:H0A61_00984"/>
<evidence type="ECO:0000313" key="5">
    <source>
        <dbReference type="Proteomes" id="UP000662904"/>
    </source>
</evidence>
<dbReference type="SMART" id="SM01119">
    <property type="entry name" value="D-ser_dehydrat"/>
    <property type="match status" value="1"/>
</dbReference>
<dbReference type="InterPro" id="IPR029066">
    <property type="entry name" value="PLP-binding_barrel"/>
</dbReference>
<dbReference type="PANTHER" id="PTHR28004">
    <property type="entry name" value="ZGC:162816-RELATED"/>
    <property type="match status" value="1"/>
</dbReference>
<dbReference type="InterPro" id="IPR001608">
    <property type="entry name" value="Ala_racemase_N"/>
</dbReference>
<dbReference type="Gene3D" id="2.40.37.20">
    <property type="entry name" value="D-serine dehydratase-like domain"/>
    <property type="match status" value="1"/>
</dbReference>
<reference evidence="4" key="1">
    <citation type="submission" date="2020-07" db="EMBL/GenBank/DDBJ databases">
        <title>Koleobacter methoxysyntrophicus gen. nov., sp. nov., a novel anaerobic bacterium isolated from deep subsurface oil field and proposal of Koleobacterales ord. nov. in the phylum Firmicutes.</title>
        <authorList>
            <person name="Sakamoto S."/>
            <person name="Tamaki H."/>
        </authorList>
    </citation>
    <scope>NUCLEOTIDE SEQUENCE</scope>
    <source>
        <strain evidence="4">NRmbB1</strain>
    </source>
</reference>
<evidence type="ECO:0000256" key="2">
    <source>
        <dbReference type="ARBA" id="ARBA00023239"/>
    </source>
</evidence>
<evidence type="ECO:0000313" key="4">
    <source>
        <dbReference type="EMBL" id="QSQ08646.1"/>
    </source>
</evidence>
<dbReference type="Proteomes" id="UP000662904">
    <property type="component" value="Chromosome"/>
</dbReference>
<feature type="domain" description="D-serine dehydratase-like" evidence="3">
    <location>
        <begin position="256"/>
        <end position="352"/>
    </location>
</feature>
<dbReference type="Pfam" id="PF01168">
    <property type="entry name" value="Ala_racemase_N"/>
    <property type="match status" value="1"/>
</dbReference>
<dbReference type="Gene3D" id="3.20.20.10">
    <property type="entry name" value="Alanine racemase"/>
    <property type="match status" value="1"/>
</dbReference>
<dbReference type="InterPro" id="IPR026956">
    <property type="entry name" value="D-ser_dehydrat-like_dom"/>
</dbReference>
<proteinExistence type="inferred from homology"/>
<protein>
    <submittedName>
        <fullName evidence="4">D-threonine aldolase</fullName>
        <ecNumber evidence="4">4.1.2.42</ecNumber>
    </submittedName>
</protein>
<dbReference type="EMBL" id="CP059066">
    <property type="protein sequence ID" value="QSQ08646.1"/>
    <property type="molecule type" value="Genomic_DNA"/>
</dbReference>
<keyword evidence="5" id="KW-1185">Reference proteome</keyword>
<accession>A0A8A0RN60</accession>
<dbReference type="SUPFAM" id="SSF51419">
    <property type="entry name" value="PLP-binding barrel"/>
    <property type="match status" value="1"/>
</dbReference>
<dbReference type="GO" id="GO:0008721">
    <property type="term" value="F:D-serine ammonia-lyase activity"/>
    <property type="evidence" value="ECO:0007669"/>
    <property type="project" value="TreeGrafter"/>
</dbReference>
<evidence type="ECO:0000259" key="3">
    <source>
        <dbReference type="SMART" id="SM01119"/>
    </source>
</evidence>
<gene>
    <name evidence="4" type="ORF">H0A61_00984</name>
</gene>
<dbReference type="PANTHER" id="PTHR28004:SF2">
    <property type="entry name" value="D-SERINE DEHYDRATASE"/>
    <property type="match status" value="1"/>
</dbReference>
<sequence>MQEDIYNLSTPHLIIRRDVLENNIRDMALFAQSAGVSLRPHIKSHKIPEIARLQIEFGAKGITVSKIGEAEVMADSGIDDIFIAYQIIGRDKILRLVDLAKRVNVRVGVDSLYGLDILNEAFENQGSAIDVLIEIDTGLKRCGLEPGKGVIDFAKEVLKRRALNFKGIFTHAGNAYGAQNRDQVRQIGEEEGRIMARLAGELTRHGINVEEVSVGSTPTAKISGKEKGVTEIRPGNYVFYDAIQMGLRTADENMCSLRVLTTVISKPSPDRAIIDAGSKTFALDKGAHGVSNVKGFGYVVGKKGVVIERLSEEHGILDISQNHDIQIGEILEIIPNHACPVINLFDEVAYVEGSRVKGFWKIAARGKNR</sequence>
<name>A0A8A0RN60_9FIRM</name>
<dbReference type="GO" id="GO:0043876">
    <property type="term" value="F:D-threonine aldolase activity"/>
    <property type="evidence" value="ECO:0007669"/>
    <property type="project" value="UniProtKB-EC"/>
</dbReference>